<dbReference type="InterPro" id="IPR011990">
    <property type="entry name" value="TPR-like_helical_dom_sf"/>
</dbReference>
<evidence type="ECO:0000256" key="2">
    <source>
        <dbReference type="ARBA" id="ARBA00022737"/>
    </source>
</evidence>
<dbReference type="Proteomes" id="UP001370490">
    <property type="component" value="Unassembled WGS sequence"/>
</dbReference>
<gene>
    <name evidence="4" type="ORF">RJ641_030360</name>
</gene>
<feature type="repeat" description="PPR" evidence="3">
    <location>
        <begin position="345"/>
        <end position="379"/>
    </location>
</feature>
<dbReference type="SUPFAM" id="SSF81901">
    <property type="entry name" value="HCP-like"/>
    <property type="match status" value="1"/>
</dbReference>
<dbReference type="AlphaFoldDB" id="A0AAN8ZH14"/>
<proteinExistence type="inferred from homology"/>
<keyword evidence="5" id="KW-1185">Reference proteome</keyword>
<dbReference type="FunFam" id="1.25.40.10:FF:000253">
    <property type="entry name" value="Pentatricopeptide repeat-containing protein"/>
    <property type="match status" value="1"/>
</dbReference>
<dbReference type="Pfam" id="PF13812">
    <property type="entry name" value="PPR_3"/>
    <property type="match status" value="1"/>
</dbReference>
<dbReference type="Gene3D" id="1.25.40.10">
    <property type="entry name" value="Tetratricopeptide repeat domain"/>
    <property type="match status" value="3"/>
</dbReference>
<comment type="caution">
    <text evidence="4">The sequence shown here is derived from an EMBL/GenBank/DDBJ whole genome shotgun (WGS) entry which is preliminary data.</text>
</comment>
<dbReference type="GO" id="GO:0003729">
    <property type="term" value="F:mRNA binding"/>
    <property type="evidence" value="ECO:0007669"/>
    <property type="project" value="UniProtKB-ARBA"/>
</dbReference>
<evidence type="ECO:0000313" key="5">
    <source>
        <dbReference type="Proteomes" id="UP001370490"/>
    </source>
</evidence>
<dbReference type="EMBL" id="JBAMMX010000005">
    <property type="protein sequence ID" value="KAK6940829.1"/>
    <property type="molecule type" value="Genomic_DNA"/>
</dbReference>
<keyword evidence="2" id="KW-0677">Repeat</keyword>
<organism evidence="4 5">
    <name type="scientific">Dillenia turbinata</name>
    <dbReference type="NCBI Taxonomy" id="194707"/>
    <lineage>
        <taxon>Eukaryota</taxon>
        <taxon>Viridiplantae</taxon>
        <taxon>Streptophyta</taxon>
        <taxon>Embryophyta</taxon>
        <taxon>Tracheophyta</taxon>
        <taxon>Spermatophyta</taxon>
        <taxon>Magnoliopsida</taxon>
        <taxon>eudicotyledons</taxon>
        <taxon>Gunneridae</taxon>
        <taxon>Pentapetalae</taxon>
        <taxon>Dilleniales</taxon>
        <taxon>Dilleniaceae</taxon>
        <taxon>Dillenia</taxon>
    </lineage>
</organism>
<dbReference type="PANTHER" id="PTHR45717">
    <property type="entry name" value="OS12G0527900 PROTEIN"/>
    <property type="match status" value="1"/>
</dbReference>
<dbReference type="PROSITE" id="PS51375">
    <property type="entry name" value="PPR"/>
    <property type="match status" value="2"/>
</dbReference>
<dbReference type="Pfam" id="PF13041">
    <property type="entry name" value="PPR_2"/>
    <property type="match status" value="1"/>
</dbReference>
<reference evidence="4 5" key="1">
    <citation type="submission" date="2023-12" db="EMBL/GenBank/DDBJ databases">
        <title>A high-quality genome assembly for Dillenia turbinata (Dilleniales).</title>
        <authorList>
            <person name="Chanderbali A."/>
        </authorList>
    </citation>
    <scope>NUCLEOTIDE SEQUENCE [LARGE SCALE GENOMIC DNA]</scope>
    <source>
        <strain evidence="4">LSX21</strain>
        <tissue evidence="4">Leaf</tissue>
    </source>
</reference>
<evidence type="ECO:0000256" key="3">
    <source>
        <dbReference type="PROSITE-ProRule" id="PRU00708"/>
    </source>
</evidence>
<evidence type="ECO:0000256" key="1">
    <source>
        <dbReference type="ARBA" id="ARBA00007626"/>
    </source>
</evidence>
<accession>A0AAN8ZH14</accession>
<comment type="similarity">
    <text evidence="1">Belongs to the PPR family. P subfamily.</text>
</comment>
<sequence length="507" mass="57755">MLVRIVRTALAAGRHFSTETVAKTTTSANASSGGRDTLGRRLLSLVYPKLSAVIAINKWKEEGHTVRKYELNRIVRELRKLKRFKHALEICEWMKIQPDMKLLPGDYAIHLDLIAKIRGVASAEKFFVDLPEKMRGQAACSALLHTYVQNKLSAKAEALMKKMKESGLVKNCLPYNHMLSLYISDGELTKVPEVIQELKNNTSPDVVTFNLWLTACASENDVESAEKVFLELKRAKIVPDWVTFSVLTNLYIKEELLDKAASTMKEMEKRISRRDRVAYSSLISLHTNVGDKDGVKRIWKKAKSTFNRMNDSEYTCMISSLLKLEDFKEAQDLYTEWESVSGTGDSRVPNLILAAYINKNEMDGAEKFYNRIVERGIKPSYTTWELLTWGYLKKKEMDKVLDSFLKALGSVKKWDPDDKMVKEVFEILEEEGNTEGAEQLLFTLKKAGHISTEIYNMLLRTYVKAGKMPLIVAERMASDKVELDEETQRLIKLTSKMCISEVSSNVC</sequence>
<dbReference type="PANTHER" id="PTHR45717:SF45">
    <property type="entry name" value="OS12G0527900 PROTEIN"/>
    <property type="match status" value="1"/>
</dbReference>
<protein>
    <submittedName>
        <fullName evidence="4">Pentatricopeptide repeat</fullName>
    </submittedName>
</protein>
<dbReference type="GO" id="GO:0005739">
    <property type="term" value="C:mitochondrion"/>
    <property type="evidence" value="ECO:0007669"/>
    <property type="project" value="TreeGrafter"/>
</dbReference>
<name>A0AAN8ZH14_9MAGN</name>
<dbReference type="FunFam" id="1.25.40.10:FF:000651">
    <property type="entry name" value="Pentatricopeptide repeat-containing protein mitochondrial"/>
    <property type="match status" value="1"/>
</dbReference>
<dbReference type="Pfam" id="PF01535">
    <property type="entry name" value="PPR"/>
    <property type="match status" value="2"/>
</dbReference>
<dbReference type="InterPro" id="IPR002885">
    <property type="entry name" value="PPR_rpt"/>
</dbReference>
<feature type="repeat" description="PPR" evidence="3">
    <location>
        <begin position="205"/>
        <end position="239"/>
    </location>
</feature>
<evidence type="ECO:0000313" key="4">
    <source>
        <dbReference type="EMBL" id="KAK6940829.1"/>
    </source>
</evidence>
<dbReference type="NCBIfam" id="TIGR00756">
    <property type="entry name" value="PPR"/>
    <property type="match status" value="3"/>
</dbReference>